<dbReference type="Proteomes" id="UP000236724">
    <property type="component" value="Unassembled WGS sequence"/>
</dbReference>
<proteinExistence type="predicted"/>
<feature type="domain" description="VWFA" evidence="2">
    <location>
        <begin position="95"/>
        <end position="266"/>
    </location>
</feature>
<evidence type="ECO:0000313" key="4">
    <source>
        <dbReference type="Proteomes" id="UP000236724"/>
    </source>
</evidence>
<sequence>MKMRYFIYIISLFALGITSAFAQQATQGYNVSLDPGIQVIDNADGSSTIQGRFKLFDGQTPSNTLQSSELSACIDNQTVPSQITTPTSTTRKMADVVFCMDISGSMGNEIQAVKNNTNSFVQKLVAKNYDVRLGLITFGQSPAPHMRKRNNGLFYGNEQDFVGEFNGLRASGGFEEWFDCLAEASQYPFRSGADRVAVLITDENGNASKHSLSTALPVVNNNATKVYGISYNNLGNVVQAINQTNGSLFHITDPFDLILDKIADSIVNTYKVSTTTTLPVGQHDLCVEPVFNPNGRDTKPFKVGANPIVALSSATQQLIKDGVQPGTTAFTIEASAIDQDGSVSTVNIIWNDNNNSATTAMSAGSNNAYSFAYNDTANSLQNIGDCFDFSIQAIDNEGRNTTVPADEGNTVGGQWHVCVTNTVPSITDITPSSYEYQKPIAVTAKIVDDQNISNTVATLKYREPGTIIWNTVAMIQAGADTVTGLIPDAAAGFNGLEIEVVAQDAYQAVAAEKRTLTVQNIPVAIVDVTRYADTLDVGPFSVHAVVAGIDLTQQGKVELNYSVNGGNNSTLPMTQAVTGTQSPMLTNSNIYVEAIPSVNAGDKVCYTVTASNPTATASSPEICFDVLQPAEPLALTPASAIVAIGDDPIEFMAKGGYPSYEWSALNGDVSTTLGDKTQYTPKLGGLDKITAKDLKGFNVTAVIKVLPQLAINPPVQGKSFAPNNTVGLTAIGGEPSYEWKIEGATGQASGNDNEVFEISLGNDPATIKVILLDAVGRNTTVEFDNQGQLRIDPTEATMSLDAKKSFTASGGIPPYAWTTIGGDVDDASASTVEYGSPSIAGIYHLMVSDSTGNFANVSIKVGEPFRVTPHCARIQRGDIANFDVVSGVPPYRWEAKYGNLSATAGTSISFTPEANLGLYELFAYDATGSVRNLCVEVAGGLILSRSSLTIKTEQTVSNISVTGGSGSYTWTAERGIINPMTGSTISYTAPAMTGSDTIKVIDNTGQEAVISVQVVGEKIEPLICTPTSVTLAKGGQQQFSCDQTSNLVLSTSAGNIDSNGLFTAPESTGAVTVTATDITRGLSIDMQVQVASQLSLTPTAAAINIADTASFKVAGGEAPYTWRVQGNGQLDASSGDSNRFTPETIGKVDILVMDNQGITATATVEITGHMAITPENATLQPNATISFKANGGTGNITWVAAKGTIDSNGNYTAPVDFGTYQITATDGAGVQASASVRIANVPVASPQMVWLEKGGQTNLSVIGGNTPYTWTASAGQFQKTSRRSAEGNTVIYIAPDVSTDVTITVTDNVGETSTVMAYVDLPLKATREELFLTPGGTSTVAATGGIPPFEWTTIRGEFELVTTQEAAKNIYTAANITGEDTITIRDRKGSTVQVAVKAAAPLTITPSVRYMSTGETKTFQVNGGFPAYTCTVDGEGEIAPAESQDGLISFIAGGTIDQDITINCTDAGNSTVQARVFVDRKLRVSPVEVFLPRGGEQIFKATGGTGSYTVFATSGTADVNTDTGRGIYTTPNRLGNYTVTVEDSSGQTAEVTVTVENSSPVISPATAVMTPGETRTFIVNRGAPSYTWNFEGGIPDVKQGNNADVVQITAPKVAGNYELKAEDITGVPATANIEVVQPLLLSPSTLTVYKGEQRNVRIAAKGAVGGKCDWVTNDQQALTEGADYIVVKPRTDVELGTKYSITCRDQGGNTKRANIIVSQLPGDLNSDGVIDNDEAQNVLDEFFNQNGGDQNIGGVPIDRQKVFVHLELMVSVQ</sequence>
<organism evidence="3 4">
    <name type="scientific">Candidatus Venteria ishoeyi</name>
    <dbReference type="NCBI Taxonomy" id="1899563"/>
    <lineage>
        <taxon>Bacteria</taxon>
        <taxon>Pseudomonadati</taxon>
        <taxon>Pseudomonadota</taxon>
        <taxon>Gammaproteobacteria</taxon>
        <taxon>Thiotrichales</taxon>
        <taxon>Thiotrichaceae</taxon>
        <taxon>Venteria</taxon>
    </lineage>
</organism>
<dbReference type="RefSeq" id="WP_103922453.1">
    <property type="nucleotide sequence ID" value="NZ_FMSV02000557.1"/>
</dbReference>
<gene>
    <name evidence="3" type="ORF">MBHS_04847</name>
</gene>
<dbReference type="PROSITE" id="PS50234">
    <property type="entry name" value="VWFA"/>
    <property type="match status" value="1"/>
</dbReference>
<dbReference type="Pfam" id="PF00092">
    <property type="entry name" value="VWA"/>
    <property type="match status" value="1"/>
</dbReference>
<keyword evidence="1" id="KW-0732">Signal</keyword>
<dbReference type="CDD" id="cd00198">
    <property type="entry name" value="vWFA"/>
    <property type="match status" value="1"/>
</dbReference>
<feature type="chain" id="PRO_5014601963" description="VWFA domain-containing protein" evidence="1">
    <location>
        <begin position="23"/>
        <end position="1773"/>
    </location>
</feature>
<dbReference type="SUPFAM" id="SSF53300">
    <property type="entry name" value="vWA-like"/>
    <property type="match status" value="1"/>
</dbReference>
<reference evidence="3 4" key="1">
    <citation type="submission" date="2016-10" db="EMBL/GenBank/DDBJ databases">
        <authorList>
            <person name="de Groot N.N."/>
        </authorList>
    </citation>
    <scope>NUCLEOTIDE SEQUENCE [LARGE SCALE GENOMIC DNA]</scope>
    <source>
        <strain evidence="3">MBHS1</strain>
    </source>
</reference>
<feature type="signal peptide" evidence="1">
    <location>
        <begin position="1"/>
        <end position="22"/>
    </location>
</feature>
<evidence type="ECO:0000256" key="1">
    <source>
        <dbReference type="SAM" id="SignalP"/>
    </source>
</evidence>
<name>A0A1H6FIW1_9GAMM</name>
<dbReference type="EMBL" id="FMSV02000557">
    <property type="protein sequence ID" value="SEH08954.1"/>
    <property type="molecule type" value="Genomic_DNA"/>
</dbReference>
<protein>
    <recommendedName>
        <fullName evidence="2">VWFA domain-containing protein</fullName>
    </recommendedName>
</protein>
<accession>A0A1H6FIW1</accession>
<dbReference type="Gene3D" id="3.40.50.410">
    <property type="entry name" value="von Willebrand factor, type A domain"/>
    <property type="match status" value="1"/>
</dbReference>
<evidence type="ECO:0000313" key="3">
    <source>
        <dbReference type="EMBL" id="SEH08954.1"/>
    </source>
</evidence>
<dbReference type="InterPro" id="IPR002035">
    <property type="entry name" value="VWF_A"/>
</dbReference>
<dbReference type="InterPro" id="IPR036465">
    <property type="entry name" value="vWFA_dom_sf"/>
</dbReference>
<dbReference type="SMART" id="SM00327">
    <property type="entry name" value="VWA"/>
    <property type="match status" value="1"/>
</dbReference>
<dbReference type="OrthoDB" id="5720638at2"/>
<keyword evidence="4" id="KW-1185">Reference proteome</keyword>
<evidence type="ECO:0000259" key="2">
    <source>
        <dbReference type="PROSITE" id="PS50234"/>
    </source>
</evidence>